<keyword evidence="8" id="KW-0732">Signal</keyword>
<evidence type="ECO:0000256" key="2">
    <source>
        <dbReference type="ARBA" id="ARBA00007141"/>
    </source>
</evidence>
<evidence type="ECO:0000256" key="6">
    <source>
        <dbReference type="ARBA" id="ARBA00023136"/>
    </source>
</evidence>
<gene>
    <name evidence="9" type="ORF">ACA1_374200</name>
</gene>
<keyword evidence="6" id="KW-0472">Membrane</keyword>
<dbReference type="KEGG" id="acan:ACA1_374200"/>
<dbReference type="AlphaFoldDB" id="L8GHW5"/>
<dbReference type="Proteomes" id="UP000011083">
    <property type="component" value="Unassembled WGS sequence"/>
</dbReference>
<sequence>MGFPWKRSLALVVLLVAFYYLDSIKHHGYIFEPKVLQEVAQSAIAKNYTSTAKTIDHIVKALDKHYPGHVNKVQEWVFNNAGHTGRFLADDYFIILEGEQWAFYPGAFEKEVYTPGHMHHLPRGFAQQYRMPDKCWALEYARGWIPLMLPFGLADTFSSTLDFYTLAQTFKVYGKCVINELLQNKF</sequence>
<proteinExistence type="inferred from homology"/>
<keyword evidence="5" id="KW-1133">Transmembrane helix</keyword>
<dbReference type="GeneID" id="14912892"/>
<keyword evidence="3" id="KW-0812">Transmembrane</keyword>
<evidence type="ECO:0000313" key="10">
    <source>
        <dbReference type="Proteomes" id="UP000011083"/>
    </source>
</evidence>
<name>L8GHW5_ACACF</name>
<evidence type="ECO:0000256" key="1">
    <source>
        <dbReference type="ARBA" id="ARBA00004586"/>
    </source>
</evidence>
<reference evidence="9 10" key="1">
    <citation type="journal article" date="2013" name="Genome Biol.">
        <title>Genome of Acanthamoeba castellanii highlights extensive lateral gene transfer and early evolution of tyrosine kinase signaling.</title>
        <authorList>
            <person name="Clarke M."/>
            <person name="Lohan A.J."/>
            <person name="Liu B."/>
            <person name="Lagkouvardos I."/>
            <person name="Roy S."/>
            <person name="Zafar N."/>
            <person name="Bertelli C."/>
            <person name="Schilde C."/>
            <person name="Kianianmomeni A."/>
            <person name="Burglin T.R."/>
            <person name="Frech C."/>
            <person name="Turcotte B."/>
            <person name="Kopec K.O."/>
            <person name="Synnott J.M."/>
            <person name="Choo C."/>
            <person name="Paponov I."/>
            <person name="Finkler A."/>
            <person name="Soon Heng Tan C."/>
            <person name="Hutchins A.P."/>
            <person name="Weinmeier T."/>
            <person name="Rattei T."/>
            <person name="Chu J.S."/>
            <person name="Gimenez G."/>
            <person name="Irimia M."/>
            <person name="Rigden D.J."/>
            <person name="Fitzpatrick D.A."/>
            <person name="Lorenzo-Morales J."/>
            <person name="Bateman A."/>
            <person name="Chiu C.H."/>
            <person name="Tang P."/>
            <person name="Hegemann P."/>
            <person name="Fromm H."/>
            <person name="Raoult D."/>
            <person name="Greub G."/>
            <person name="Miranda-Saavedra D."/>
            <person name="Chen N."/>
            <person name="Nash P."/>
            <person name="Ginger M.L."/>
            <person name="Horn M."/>
            <person name="Schaap P."/>
            <person name="Caler L."/>
            <person name="Loftus B."/>
        </authorList>
    </citation>
    <scope>NUCLEOTIDE SEQUENCE [LARGE SCALE GENOMIC DNA]</scope>
    <source>
        <strain evidence="9 10">Neff</strain>
    </source>
</reference>
<dbReference type="PANTHER" id="PTHR10868:SF1">
    <property type="entry name" value="SIGMA NON-OPIOID INTRACELLULAR RECEPTOR 1"/>
    <property type="match status" value="1"/>
</dbReference>
<evidence type="ECO:0000256" key="4">
    <source>
        <dbReference type="ARBA" id="ARBA00022824"/>
    </source>
</evidence>
<dbReference type="STRING" id="1257118.L8GHW5"/>
<comment type="subcellular location">
    <subcellularLocation>
        <location evidence="1">Endoplasmic reticulum membrane</location>
    </subcellularLocation>
</comment>
<accession>L8GHW5</accession>
<dbReference type="InterPro" id="IPR006716">
    <property type="entry name" value="ERG2_sigma1_rcpt-like"/>
</dbReference>
<evidence type="ECO:0000313" key="9">
    <source>
        <dbReference type="EMBL" id="ELR12353.1"/>
    </source>
</evidence>
<dbReference type="OMA" id="AMYVIHA"/>
<dbReference type="Pfam" id="PF04622">
    <property type="entry name" value="ERG2_Sigma1R"/>
    <property type="match status" value="1"/>
</dbReference>
<comment type="similarity">
    <text evidence="2 7">Belongs to the ERG2 family.</text>
</comment>
<evidence type="ECO:0000256" key="3">
    <source>
        <dbReference type="ARBA" id="ARBA00022692"/>
    </source>
</evidence>
<evidence type="ECO:0000256" key="7">
    <source>
        <dbReference type="RuleBase" id="RU368083"/>
    </source>
</evidence>
<feature type="signal peptide" evidence="8">
    <location>
        <begin position="1"/>
        <end position="23"/>
    </location>
</feature>
<dbReference type="GO" id="GO:0005789">
    <property type="term" value="C:endoplasmic reticulum membrane"/>
    <property type="evidence" value="ECO:0007669"/>
    <property type="project" value="UniProtKB-SubCell"/>
</dbReference>
<dbReference type="PANTHER" id="PTHR10868">
    <property type="entry name" value="SIGMA 1-TYPE OPIOID RECEPTOR-RELATED"/>
    <property type="match status" value="1"/>
</dbReference>
<dbReference type="EMBL" id="KB008119">
    <property type="protein sequence ID" value="ELR12353.1"/>
    <property type="molecule type" value="Genomic_DNA"/>
</dbReference>
<dbReference type="RefSeq" id="XP_004334366.1">
    <property type="nucleotide sequence ID" value="XM_004334318.1"/>
</dbReference>
<dbReference type="VEuPathDB" id="AmoebaDB:ACA1_374200"/>
<keyword evidence="10" id="KW-1185">Reference proteome</keyword>
<keyword evidence="4" id="KW-0256">Endoplasmic reticulum</keyword>
<feature type="chain" id="PRO_5003989775" evidence="8">
    <location>
        <begin position="24"/>
        <end position="186"/>
    </location>
</feature>
<dbReference type="GO" id="GO:0016853">
    <property type="term" value="F:isomerase activity"/>
    <property type="evidence" value="ECO:0007669"/>
    <property type="project" value="UniProtKB-KW"/>
</dbReference>
<evidence type="ECO:0000256" key="5">
    <source>
        <dbReference type="ARBA" id="ARBA00022989"/>
    </source>
</evidence>
<organism evidence="9 10">
    <name type="scientific">Acanthamoeba castellanii (strain ATCC 30010 / Neff)</name>
    <dbReference type="NCBI Taxonomy" id="1257118"/>
    <lineage>
        <taxon>Eukaryota</taxon>
        <taxon>Amoebozoa</taxon>
        <taxon>Discosea</taxon>
        <taxon>Longamoebia</taxon>
        <taxon>Centramoebida</taxon>
        <taxon>Acanthamoebidae</taxon>
        <taxon>Acanthamoeba</taxon>
    </lineage>
</organism>
<dbReference type="OrthoDB" id="347124at2759"/>
<protein>
    <submittedName>
        <fullName evidence="9">C8 sterol isomerase</fullName>
    </submittedName>
</protein>
<evidence type="ECO:0000256" key="8">
    <source>
        <dbReference type="SAM" id="SignalP"/>
    </source>
</evidence>
<keyword evidence="9" id="KW-0413">Isomerase</keyword>